<evidence type="ECO:0000313" key="1">
    <source>
        <dbReference type="EMBL" id="GAH79856.1"/>
    </source>
</evidence>
<name>X1IBQ5_9ZZZZ</name>
<gene>
    <name evidence="1" type="ORF">S03H2_62806</name>
</gene>
<dbReference type="GO" id="GO:0015948">
    <property type="term" value="P:methanogenesis"/>
    <property type="evidence" value="ECO:0007669"/>
    <property type="project" value="InterPro"/>
</dbReference>
<accession>X1IBQ5</accession>
<dbReference type="SUPFAM" id="SSF102324">
    <property type="entry name" value="F420-dependent methylenetetrahydromethanopterin dehydrogenase (MTD)"/>
    <property type="match status" value="1"/>
</dbReference>
<dbReference type="AlphaFoldDB" id="X1IBQ5"/>
<feature type="non-terminal residue" evidence="1">
    <location>
        <position position="110"/>
    </location>
</feature>
<evidence type="ECO:0008006" key="2">
    <source>
        <dbReference type="Google" id="ProtNLM"/>
    </source>
</evidence>
<dbReference type="InterPro" id="IPR036080">
    <property type="entry name" value="MTD_sf"/>
</dbReference>
<dbReference type="EMBL" id="BARU01040644">
    <property type="protein sequence ID" value="GAH79856.1"/>
    <property type="molecule type" value="Genomic_DNA"/>
</dbReference>
<proteinExistence type="predicted"/>
<sequence>MEVVKIGFVKLGNIGTSRIVDLLLDERADREDIDVRVLGTGAKMTPENAADTARLLDWDPDVVVIISPNAALPGPKKAREMVKEKGKPCIVISDAPAKKAVDKLKEGGFG</sequence>
<reference evidence="1" key="1">
    <citation type="journal article" date="2014" name="Front. Microbiol.">
        <title>High frequency of phylogenetically diverse reductive dehalogenase-homologous genes in deep subseafloor sedimentary metagenomes.</title>
        <authorList>
            <person name="Kawai M."/>
            <person name="Futagami T."/>
            <person name="Toyoda A."/>
            <person name="Takaki Y."/>
            <person name="Nishi S."/>
            <person name="Hori S."/>
            <person name="Arai W."/>
            <person name="Tsubouchi T."/>
            <person name="Morono Y."/>
            <person name="Uchiyama I."/>
            <person name="Ito T."/>
            <person name="Fujiyama A."/>
            <person name="Inagaki F."/>
            <person name="Takami H."/>
        </authorList>
    </citation>
    <scope>NUCLEOTIDE SEQUENCE</scope>
    <source>
        <strain evidence="1">Expedition CK06-06</strain>
    </source>
</reference>
<dbReference type="Gene3D" id="3.40.50.10830">
    <property type="entry name" value="F420-dependent methylenetetrahydromethanopterin dehydrogenase (MTD)"/>
    <property type="match status" value="1"/>
</dbReference>
<protein>
    <recommendedName>
        <fullName evidence="2">Coenzyme F420-dependent N5,N10-methylenetetrahydromethanopterin dehydrogenase</fullName>
    </recommendedName>
</protein>
<dbReference type="Pfam" id="PF01993">
    <property type="entry name" value="MTD"/>
    <property type="match status" value="1"/>
</dbReference>
<organism evidence="1">
    <name type="scientific">marine sediment metagenome</name>
    <dbReference type="NCBI Taxonomy" id="412755"/>
    <lineage>
        <taxon>unclassified sequences</taxon>
        <taxon>metagenomes</taxon>
        <taxon>ecological metagenomes</taxon>
    </lineage>
</organism>
<dbReference type="GO" id="GO:0008901">
    <property type="term" value="F:ferredoxin hydrogenase activity"/>
    <property type="evidence" value="ECO:0007669"/>
    <property type="project" value="InterPro"/>
</dbReference>
<dbReference type="InterPro" id="IPR002844">
    <property type="entry name" value="MTD"/>
</dbReference>
<comment type="caution">
    <text evidence="1">The sequence shown here is derived from an EMBL/GenBank/DDBJ whole genome shotgun (WGS) entry which is preliminary data.</text>
</comment>